<organism evidence="2">
    <name type="scientific">marine sediment metagenome</name>
    <dbReference type="NCBI Taxonomy" id="412755"/>
    <lineage>
        <taxon>unclassified sequences</taxon>
        <taxon>metagenomes</taxon>
        <taxon>ecological metagenomes</taxon>
    </lineage>
</organism>
<sequence>MENDKKIYAAMVAIMREVVVIGKDQENKSQNFKYRSIDDVYSSMHTLLAKHGVFMTPEVIDIQREERKSIKGNTLIYSMVRVRYTYWADDGSSVQCVGIGEGMDSGDKSVNKAMAGAHKYMITQTFIIPTSDPKDPDADSHEVQTRAKAEPNKPEPRPAPEQAAAPTNGDTASKPQKSAIFAIEKRFEGKPWYTGEPGFFDHVASGLLGRPISSHDDLTKNEASRVIDFYQALKDGDSEAAGQVEGWLIGKAS</sequence>
<evidence type="ECO:0000313" key="2">
    <source>
        <dbReference type="EMBL" id="KKM98682.1"/>
    </source>
</evidence>
<dbReference type="InterPro" id="IPR007499">
    <property type="entry name" value="ERF_bacteria_virus"/>
</dbReference>
<gene>
    <name evidence="2" type="ORF">LCGC14_1155280</name>
</gene>
<evidence type="ECO:0008006" key="3">
    <source>
        <dbReference type="Google" id="ProtNLM"/>
    </source>
</evidence>
<feature type="compositionally biased region" description="Basic and acidic residues" evidence="1">
    <location>
        <begin position="132"/>
        <end position="158"/>
    </location>
</feature>
<accession>A0A0F9PZQ4</accession>
<protein>
    <recommendedName>
        <fullName evidence="3">Erf family protein</fullName>
    </recommendedName>
</protein>
<evidence type="ECO:0000256" key="1">
    <source>
        <dbReference type="SAM" id="MobiDB-lite"/>
    </source>
</evidence>
<proteinExistence type="predicted"/>
<dbReference type="Pfam" id="PF04404">
    <property type="entry name" value="ERF"/>
    <property type="match status" value="1"/>
</dbReference>
<comment type="caution">
    <text evidence="2">The sequence shown here is derived from an EMBL/GenBank/DDBJ whole genome shotgun (WGS) entry which is preliminary data.</text>
</comment>
<dbReference type="AlphaFoldDB" id="A0A0F9PZQ4"/>
<name>A0A0F9PZQ4_9ZZZZ</name>
<dbReference type="EMBL" id="LAZR01005589">
    <property type="protein sequence ID" value="KKM98682.1"/>
    <property type="molecule type" value="Genomic_DNA"/>
</dbReference>
<reference evidence="2" key="1">
    <citation type="journal article" date="2015" name="Nature">
        <title>Complex archaea that bridge the gap between prokaryotes and eukaryotes.</title>
        <authorList>
            <person name="Spang A."/>
            <person name="Saw J.H."/>
            <person name="Jorgensen S.L."/>
            <person name="Zaremba-Niedzwiedzka K."/>
            <person name="Martijn J."/>
            <person name="Lind A.E."/>
            <person name="van Eijk R."/>
            <person name="Schleper C."/>
            <person name="Guy L."/>
            <person name="Ettema T.J."/>
        </authorList>
    </citation>
    <scope>NUCLEOTIDE SEQUENCE</scope>
</reference>
<feature type="region of interest" description="Disordered" evidence="1">
    <location>
        <begin position="128"/>
        <end position="175"/>
    </location>
</feature>